<dbReference type="EMBL" id="CM037620">
    <property type="protein sequence ID" value="KAH7995785.1"/>
    <property type="molecule type" value="Genomic_DNA"/>
</dbReference>
<accession>A0ACB8ET59</accession>
<evidence type="ECO:0000313" key="2">
    <source>
        <dbReference type="Proteomes" id="UP000827872"/>
    </source>
</evidence>
<evidence type="ECO:0000313" key="1">
    <source>
        <dbReference type="EMBL" id="KAH7995785.1"/>
    </source>
</evidence>
<dbReference type="Proteomes" id="UP000827872">
    <property type="component" value="Linkage Group LG07"/>
</dbReference>
<sequence length="449" mass="47239">MGRGGERSVRNEAQCGTRTHRKRLDAKKSPLALLAQTCSQDAPDPSPSSKLSSVASSGSDKESSKSGPLKLSDIGVEDKSSFKPTPSRAWATRRELRRAGRGAPPSGSRGRRRRGEKTGCAGGATCQPFTLGDRQPHLQRRLGLLAWGLLPGTPRAAARPTRRTRRGPTAAPRSRRRLGFGGPGARGTRAPRDCWRASSGASASETPCGGGWPPCRRLLVFLLVVLCRRRPPSSLPVRAELGPGGAGLALQGRPERVPAAAGRPGATRGAGGLVPGYPPQFLPHGVALDPSKPGSMVGGLGCGGPCDKRFASRRKSCSATCGRTTAFPGTDKLLAAHLPGSSLAAAMPATCTPLPALQPGLAGPAPPPPRKRVKWGVSCVFQRRRDTVRRAEFCRFHIWLLKSDGATRLREGIPGESGVKLQRGVKAYTDPSSVGFRIACLNARGAARC</sequence>
<organism evidence="1 2">
    <name type="scientific">Sphaerodactylus townsendi</name>
    <dbReference type="NCBI Taxonomy" id="933632"/>
    <lineage>
        <taxon>Eukaryota</taxon>
        <taxon>Metazoa</taxon>
        <taxon>Chordata</taxon>
        <taxon>Craniata</taxon>
        <taxon>Vertebrata</taxon>
        <taxon>Euteleostomi</taxon>
        <taxon>Lepidosauria</taxon>
        <taxon>Squamata</taxon>
        <taxon>Bifurcata</taxon>
        <taxon>Gekkota</taxon>
        <taxon>Sphaerodactylidae</taxon>
        <taxon>Sphaerodactylus</taxon>
    </lineage>
</organism>
<comment type="caution">
    <text evidence="1">The sequence shown here is derived from an EMBL/GenBank/DDBJ whole genome shotgun (WGS) entry which is preliminary data.</text>
</comment>
<gene>
    <name evidence="1" type="ORF">K3G42_028529</name>
</gene>
<reference evidence="1" key="1">
    <citation type="submission" date="2021-08" db="EMBL/GenBank/DDBJ databases">
        <title>The first chromosome-level gecko genome reveals the dynamic sex chromosomes of Neotropical dwarf geckos (Sphaerodactylidae: Sphaerodactylus).</title>
        <authorList>
            <person name="Pinto B.J."/>
            <person name="Keating S.E."/>
            <person name="Gamble T."/>
        </authorList>
    </citation>
    <scope>NUCLEOTIDE SEQUENCE</scope>
    <source>
        <strain evidence="1">TG3544</strain>
    </source>
</reference>
<protein>
    <submittedName>
        <fullName evidence="1">Uncharacterized protein</fullName>
    </submittedName>
</protein>
<name>A0ACB8ET59_9SAUR</name>
<keyword evidence="2" id="KW-1185">Reference proteome</keyword>
<proteinExistence type="predicted"/>